<evidence type="ECO:0000313" key="3">
    <source>
        <dbReference type="Proteomes" id="UP001530400"/>
    </source>
</evidence>
<comment type="caution">
    <text evidence="2">The sequence shown here is derived from an EMBL/GenBank/DDBJ whole genome shotgun (WGS) entry which is preliminary data.</text>
</comment>
<name>A0ABD3N0L1_9STRA</name>
<organism evidence="2 3">
    <name type="scientific">Cyclotella atomus</name>
    <dbReference type="NCBI Taxonomy" id="382360"/>
    <lineage>
        <taxon>Eukaryota</taxon>
        <taxon>Sar</taxon>
        <taxon>Stramenopiles</taxon>
        <taxon>Ochrophyta</taxon>
        <taxon>Bacillariophyta</taxon>
        <taxon>Coscinodiscophyceae</taxon>
        <taxon>Thalassiosirophycidae</taxon>
        <taxon>Stephanodiscales</taxon>
        <taxon>Stephanodiscaceae</taxon>
        <taxon>Cyclotella</taxon>
    </lineage>
</organism>
<dbReference type="Proteomes" id="UP001530400">
    <property type="component" value="Unassembled WGS sequence"/>
</dbReference>
<dbReference type="AlphaFoldDB" id="A0ABD3N0L1"/>
<proteinExistence type="predicted"/>
<dbReference type="EMBL" id="JALLPJ020001331">
    <property type="protein sequence ID" value="KAL3769497.1"/>
    <property type="molecule type" value="Genomic_DNA"/>
</dbReference>
<feature type="chain" id="PRO_5044870746" evidence="1">
    <location>
        <begin position="18"/>
        <end position="214"/>
    </location>
</feature>
<reference evidence="2 3" key="1">
    <citation type="submission" date="2024-10" db="EMBL/GenBank/DDBJ databases">
        <title>Updated reference genomes for cyclostephanoid diatoms.</title>
        <authorList>
            <person name="Roberts W.R."/>
            <person name="Alverson A.J."/>
        </authorList>
    </citation>
    <scope>NUCLEOTIDE SEQUENCE [LARGE SCALE GENOMIC DNA]</scope>
    <source>
        <strain evidence="2 3">AJA010-31</strain>
    </source>
</reference>
<keyword evidence="3" id="KW-1185">Reference proteome</keyword>
<evidence type="ECO:0000313" key="2">
    <source>
        <dbReference type="EMBL" id="KAL3769497.1"/>
    </source>
</evidence>
<evidence type="ECO:0000256" key="1">
    <source>
        <dbReference type="SAM" id="SignalP"/>
    </source>
</evidence>
<accession>A0ABD3N0L1</accession>
<feature type="signal peptide" evidence="1">
    <location>
        <begin position="1"/>
        <end position="17"/>
    </location>
</feature>
<sequence>MKRILLSLSFILLQINAECLTELDLDFDSCDLVHLSNAALNDICERIGLDMEGHVLPALYGMDEDEEAGVGQVKTRDFTHDDYVRGAEECLLIEDEVNRLQDENPDYLQQLEREALLEDPEIFAEMITQIISNDDALLEEITTKLAGDRELMADANELLEEGETLSDRPEVIGVLLAKYLSEDPSLLDEFEALFDMVDEVVENGNEEGEGRDEL</sequence>
<gene>
    <name evidence="2" type="ORF">ACHAWO_006195</name>
</gene>
<protein>
    <submittedName>
        <fullName evidence="2">Uncharacterized protein</fullName>
    </submittedName>
</protein>
<keyword evidence="1" id="KW-0732">Signal</keyword>